<dbReference type="SUPFAM" id="SSF51735">
    <property type="entry name" value="NAD(P)-binding Rossmann-fold domains"/>
    <property type="match status" value="1"/>
</dbReference>
<dbReference type="InterPro" id="IPR050259">
    <property type="entry name" value="SDR"/>
</dbReference>
<feature type="domain" description="Ketoreductase" evidence="2">
    <location>
        <begin position="10"/>
        <end position="187"/>
    </location>
</feature>
<dbReference type="FunFam" id="3.40.50.720:FF:000084">
    <property type="entry name" value="Short-chain dehydrogenase reductase"/>
    <property type="match status" value="1"/>
</dbReference>
<gene>
    <name evidence="3" type="ORF">CDV28_1324</name>
</gene>
<reference evidence="3" key="1">
    <citation type="submission" date="2017-07" db="EMBL/GenBank/DDBJ databases">
        <title>The cable genome - Insights into the physiology and evolution of filamentous bacteria capable of sulfide oxidation via long distance electron transfer.</title>
        <authorList>
            <person name="Thorup C."/>
            <person name="Bjerg J.T."/>
            <person name="Schreiber L."/>
            <person name="Nielsen L.P."/>
            <person name="Kjeldsen K.U."/>
            <person name="Boesen T."/>
            <person name="Boggild A."/>
            <person name="Meysman F."/>
            <person name="Geelhoed J."/>
            <person name="Schramm A."/>
        </authorList>
    </citation>
    <scope>NUCLEOTIDE SEQUENCE [LARGE SCALE GENOMIC DNA]</scope>
    <source>
        <strain evidence="3">GS</strain>
    </source>
</reference>
<comment type="similarity">
    <text evidence="1">Belongs to the short-chain dehydrogenases/reductases (SDR) family.</text>
</comment>
<evidence type="ECO:0000313" key="4">
    <source>
        <dbReference type="Proteomes" id="UP000316238"/>
    </source>
</evidence>
<evidence type="ECO:0000259" key="2">
    <source>
        <dbReference type="SMART" id="SM00822"/>
    </source>
</evidence>
<dbReference type="EMBL" id="NQJD01000032">
    <property type="protein sequence ID" value="TAA74277.1"/>
    <property type="molecule type" value="Genomic_DNA"/>
</dbReference>
<accession>A0A521FZS9</accession>
<name>A0A521FZS9_9BACT</name>
<dbReference type="PRINTS" id="PR00080">
    <property type="entry name" value="SDRFAMILY"/>
</dbReference>
<dbReference type="AlphaFoldDB" id="A0A521FZS9"/>
<dbReference type="PRINTS" id="PR00081">
    <property type="entry name" value="GDHRDH"/>
</dbReference>
<keyword evidence="4" id="KW-1185">Reference proteome</keyword>
<dbReference type="Gene3D" id="3.40.50.720">
    <property type="entry name" value="NAD(P)-binding Rossmann-like Domain"/>
    <property type="match status" value="1"/>
</dbReference>
<dbReference type="PANTHER" id="PTHR42879">
    <property type="entry name" value="3-OXOACYL-(ACYL-CARRIER-PROTEIN) REDUCTASE"/>
    <property type="match status" value="1"/>
</dbReference>
<dbReference type="GO" id="GO:0032787">
    <property type="term" value="P:monocarboxylic acid metabolic process"/>
    <property type="evidence" value="ECO:0007669"/>
    <property type="project" value="UniProtKB-ARBA"/>
</dbReference>
<dbReference type="Pfam" id="PF13561">
    <property type="entry name" value="adh_short_C2"/>
    <property type="match status" value="1"/>
</dbReference>
<dbReference type="SMART" id="SM00822">
    <property type="entry name" value="PKS_KR"/>
    <property type="match status" value="1"/>
</dbReference>
<evidence type="ECO:0000256" key="1">
    <source>
        <dbReference type="ARBA" id="ARBA00006484"/>
    </source>
</evidence>
<dbReference type="PANTHER" id="PTHR42879:SF2">
    <property type="entry name" value="3-OXOACYL-[ACYL-CARRIER-PROTEIN] REDUCTASE FABG"/>
    <property type="match status" value="1"/>
</dbReference>
<dbReference type="PROSITE" id="PS00061">
    <property type="entry name" value="ADH_SHORT"/>
    <property type="match status" value="1"/>
</dbReference>
<organism evidence="3 4">
    <name type="scientific">Candidatus Electronema aureum</name>
    <dbReference type="NCBI Taxonomy" id="2005002"/>
    <lineage>
        <taxon>Bacteria</taxon>
        <taxon>Pseudomonadati</taxon>
        <taxon>Thermodesulfobacteriota</taxon>
        <taxon>Desulfobulbia</taxon>
        <taxon>Desulfobulbales</taxon>
        <taxon>Desulfobulbaceae</taxon>
        <taxon>Candidatus Electronema</taxon>
    </lineage>
</organism>
<dbReference type="InterPro" id="IPR020904">
    <property type="entry name" value="Sc_DH/Rdtase_CS"/>
</dbReference>
<proteinExistence type="inferred from homology"/>
<sequence>MINPMDISGRIFVVTGASSGIGRDVAVFLSELGASIVIVGRNIEQLEKTYKMMSGSGHFVEQFDLHNVDEIPKWLNSMTEKTGPLDGVVHSAGVEALRPFKMVTQESFNYLMNINVNAAVGLTKGFRQKKINRSGGSIVFISSVAGLIGQIGHVEYCASKSALIGLTKSAALELAREKIRVNCVAPGLVATEMVEIAKKTLSDKQLQDIVAYQPLGIGKPRDVSSAVAFLLADTGRWITGTTLVVDGGYTAH</sequence>
<dbReference type="InterPro" id="IPR002347">
    <property type="entry name" value="SDR_fam"/>
</dbReference>
<evidence type="ECO:0000313" key="3">
    <source>
        <dbReference type="EMBL" id="TAA74277.1"/>
    </source>
</evidence>
<comment type="caution">
    <text evidence="3">The sequence shown here is derived from an EMBL/GenBank/DDBJ whole genome shotgun (WGS) entry which is preliminary data.</text>
</comment>
<dbReference type="InterPro" id="IPR036291">
    <property type="entry name" value="NAD(P)-bd_dom_sf"/>
</dbReference>
<dbReference type="Proteomes" id="UP000316238">
    <property type="component" value="Unassembled WGS sequence"/>
</dbReference>
<protein>
    <submittedName>
        <fullName evidence="3">NAD(P)-dependent dehydrogenase, short-chain alcohol dehydrogenase family</fullName>
    </submittedName>
</protein>
<dbReference type="InterPro" id="IPR057326">
    <property type="entry name" value="KR_dom"/>
</dbReference>